<keyword evidence="1" id="KW-0472">Membrane</keyword>
<feature type="domain" description="DUF418" evidence="2">
    <location>
        <begin position="206"/>
        <end position="325"/>
    </location>
</feature>
<evidence type="ECO:0000313" key="3">
    <source>
        <dbReference type="EMBL" id="KGM10984.1"/>
    </source>
</evidence>
<evidence type="ECO:0000313" key="4">
    <source>
        <dbReference type="Proteomes" id="UP000054314"/>
    </source>
</evidence>
<proteinExistence type="predicted"/>
<keyword evidence="1" id="KW-1133">Transmembrane helix</keyword>
<dbReference type="Proteomes" id="UP000054314">
    <property type="component" value="Unassembled WGS sequence"/>
</dbReference>
<dbReference type="InterPro" id="IPR052529">
    <property type="entry name" value="Bact_Transport_Assoc"/>
</dbReference>
<feature type="transmembrane region" description="Helical" evidence="1">
    <location>
        <begin position="59"/>
        <end position="77"/>
    </location>
</feature>
<feature type="transmembrane region" description="Helical" evidence="1">
    <location>
        <begin position="294"/>
        <end position="315"/>
    </location>
</feature>
<accession>A0A0A0BUY7</accession>
<evidence type="ECO:0000259" key="2">
    <source>
        <dbReference type="Pfam" id="PF04235"/>
    </source>
</evidence>
<keyword evidence="4" id="KW-1185">Reference proteome</keyword>
<sequence length="346" mass="36575">MAIVGMLLVNSGPEHMDGAWGYVWTSAHGRASLLFVLLAGVGTSLLARGRPRLVDHAGILAWRSALLLAIGVLLGLLDHQAQVILPTYALLFALAIVLVRVPTRWLVVGAAVGGVVGPVLVLVVLQLTERVYDRTNGAKAEDPVEALDTLVMTGPYPLVTWLVPFVVGMLIGRADLRGPRTAWAMVGWGAAAAVVALVVSRGLVRLVGAPTSRAGFDHLVVLTPHSQMPLWLLGSTGAAVVVLGVALVATPSLGRLSRPLASTGQLALTAYVGHLLVLHLLPDRPLVTVGALEVPLAVPLVLGTVLLAWAWRAVFPWGPAEVLMRPPWVWAAERRRVRSQPAPGGR</sequence>
<protein>
    <recommendedName>
        <fullName evidence="2">DUF418 domain-containing protein</fullName>
    </recommendedName>
</protein>
<feature type="transmembrane region" description="Helical" evidence="1">
    <location>
        <begin position="228"/>
        <end position="248"/>
    </location>
</feature>
<dbReference type="InterPro" id="IPR007349">
    <property type="entry name" value="DUF418"/>
</dbReference>
<gene>
    <name evidence="3" type="ORF">N869_04060</name>
</gene>
<feature type="transmembrane region" description="Helical" evidence="1">
    <location>
        <begin position="154"/>
        <end position="171"/>
    </location>
</feature>
<organism evidence="3 4">
    <name type="scientific">Cellulomonas bogoriensis 69B4 = DSM 16987</name>
    <dbReference type="NCBI Taxonomy" id="1386082"/>
    <lineage>
        <taxon>Bacteria</taxon>
        <taxon>Bacillati</taxon>
        <taxon>Actinomycetota</taxon>
        <taxon>Actinomycetes</taxon>
        <taxon>Micrococcales</taxon>
        <taxon>Cellulomonadaceae</taxon>
        <taxon>Cellulomonas</taxon>
    </lineage>
</organism>
<dbReference type="Pfam" id="PF04235">
    <property type="entry name" value="DUF418"/>
    <property type="match status" value="1"/>
</dbReference>
<name>A0A0A0BUY7_9CELL</name>
<feature type="transmembrane region" description="Helical" evidence="1">
    <location>
        <begin position="83"/>
        <end position="99"/>
    </location>
</feature>
<comment type="caution">
    <text evidence="3">The sequence shown here is derived from an EMBL/GenBank/DDBJ whole genome shotgun (WGS) entry which is preliminary data.</text>
</comment>
<dbReference type="AlphaFoldDB" id="A0A0A0BUY7"/>
<dbReference type="PANTHER" id="PTHR30590:SF2">
    <property type="entry name" value="INNER MEMBRANE PROTEIN"/>
    <property type="match status" value="1"/>
</dbReference>
<feature type="transmembrane region" description="Helical" evidence="1">
    <location>
        <begin position="27"/>
        <end position="47"/>
    </location>
</feature>
<reference evidence="3 4" key="1">
    <citation type="submission" date="2013-08" db="EMBL/GenBank/DDBJ databases">
        <title>Genome sequencing of Cellulomonas bogoriensis 69B4.</title>
        <authorList>
            <person name="Chen F."/>
            <person name="Li Y."/>
            <person name="Wang G."/>
        </authorList>
    </citation>
    <scope>NUCLEOTIDE SEQUENCE [LARGE SCALE GENOMIC DNA]</scope>
    <source>
        <strain evidence="3 4">69B4</strain>
    </source>
</reference>
<feature type="transmembrane region" description="Helical" evidence="1">
    <location>
        <begin position="106"/>
        <end position="127"/>
    </location>
</feature>
<dbReference type="PANTHER" id="PTHR30590">
    <property type="entry name" value="INNER MEMBRANE PROTEIN"/>
    <property type="match status" value="1"/>
</dbReference>
<keyword evidence="1" id="KW-0812">Transmembrane</keyword>
<feature type="transmembrane region" description="Helical" evidence="1">
    <location>
        <begin position="183"/>
        <end position="208"/>
    </location>
</feature>
<feature type="transmembrane region" description="Helical" evidence="1">
    <location>
        <begin position="260"/>
        <end position="282"/>
    </location>
</feature>
<evidence type="ECO:0000256" key="1">
    <source>
        <dbReference type="SAM" id="Phobius"/>
    </source>
</evidence>
<dbReference type="EMBL" id="AXCZ01000127">
    <property type="protein sequence ID" value="KGM10984.1"/>
    <property type="molecule type" value="Genomic_DNA"/>
</dbReference>